<keyword evidence="2" id="KW-1185">Reference proteome</keyword>
<dbReference type="EMBL" id="JAAIUW010000007">
    <property type="protein sequence ID" value="KAF7824411.1"/>
    <property type="molecule type" value="Genomic_DNA"/>
</dbReference>
<gene>
    <name evidence="1" type="ORF">G2W53_022555</name>
</gene>
<reference evidence="1" key="1">
    <citation type="submission" date="2020-09" db="EMBL/GenBank/DDBJ databases">
        <title>Genome-Enabled Discovery of Anthraquinone Biosynthesis in Senna tora.</title>
        <authorList>
            <person name="Kang S.-H."/>
            <person name="Pandey R.P."/>
            <person name="Lee C.-M."/>
            <person name="Sim J.-S."/>
            <person name="Jeong J.-T."/>
            <person name="Choi B.-S."/>
            <person name="Jung M."/>
            <person name="Ginzburg D."/>
            <person name="Zhao K."/>
            <person name="Won S.Y."/>
            <person name="Oh T.-J."/>
            <person name="Yu Y."/>
            <person name="Kim N.-H."/>
            <person name="Lee O.R."/>
            <person name="Lee T.-H."/>
            <person name="Bashyal P."/>
            <person name="Kim T.-S."/>
            <person name="Lee W.-H."/>
            <person name="Kawkins C."/>
            <person name="Kim C.-K."/>
            <person name="Kim J.S."/>
            <person name="Ahn B.O."/>
            <person name="Rhee S.Y."/>
            <person name="Sohng J.K."/>
        </authorList>
    </citation>
    <scope>NUCLEOTIDE SEQUENCE</scope>
    <source>
        <tissue evidence="1">Leaf</tissue>
    </source>
</reference>
<evidence type="ECO:0000313" key="2">
    <source>
        <dbReference type="Proteomes" id="UP000634136"/>
    </source>
</evidence>
<name>A0A834TNV6_9FABA</name>
<organism evidence="1 2">
    <name type="scientific">Senna tora</name>
    <dbReference type="NCBI Taxonomy" id="362788"/>
    <lineage>
        <taxon>Eukaryota</taxon>
        <taxon>Viridiplantae</taxon>
        <taxon>Streptophyta</taxon>
        <taxon>Embryophyta</taxon>
        <taxon>Tracheophyta</taxon>
        <taxon>Spermatophyta</taxon>
        <taxon>Magnoliopsida</taxon>
        <taxon>eudicotyledons</taxon>
        <taxon>Gunneridae</taxon>
        <taxon>Pentapetalae</taxon>
        <taxon>rosids</taxon>
        <taxon>fabids</taxon>
        <taxon>Fabales</taxon>
        <taxon>Fabaceae</taxon>
        <taxon>Caesalpinioideae</taxon>
        <taxon>Cassia clade</taxon>
        <taxon>Senna</taxon>
    </lineage>
</organism>
<evidence type="ECO:0000313" key="1">
    <source>
        <dbReference type="EMBL" id="KAF7824411.1"/>
    </source>
</evidence>
<dbReference type="AlphaFoldDB" id="A0A834TNV6"/>
<accession>A0A834TNV6</accession>
<sequence>MPEIFAPPLRDPPFFTKDLTLVATTSTFATANGKHLHDGVLLALDDKPNTILEEYKVHSTLIWVEFCGFPLEYYYASVANEVGNMVGDVMQVDF</sequence>
<evidence type="ECO:0008006" key="3">
    <source>
        <dbReference type="Google" id="ProtNLM"/>
    </source>
</evidence>
<protein>
    <recommendedName>
        <fullName evidence="3">DUF4283 domain-containing protein</fullName>
    </recommendedName>
</protein>
<comment type="caution">
    <text evidence="1">The sequence shown here is derived from an EMBL/GenBank/DDBJ whole genome shotgun (WGS) entry which is preliminary data.</text>
</comment>
<dbReference type="Proteomes" id="UP000634136">
    <property type="component" value="Unassembled WGS sequence"/>
</dbReference>
<proteinExistence type="predicted"/>
<dbReference type="OrthoDB" id="1743559at2759"/>